<keyword evidence="13 25" id="KW-0547">Nucleotide-binding</keyword>
<evidence type="ECO:0000256" key="2">
    <source>
        <dbReference type="ARBA" id="ARBA00004389"/>
    </source>
</evidence>
<evidence type="ECO:0000256" key="25">
    <source>
        <dbReference type="PROSITE-ProRule" id="PRU10141"/>
    </source>
</evidence>
<proteinExistence type="inferred from homology"/>
<dbReference type="InterPro" id="IPR017441">
    <property type="entry name" value="Protein_kinase_ATP_BS"/>
</dbReference>
<dbReference type="InterPro" id="IPR008271">
    <property type="entry name" value="Ser/Thr_kinase_AS"/>
</dbReference>
<evidence type="ECO:0000256" key="5">
    <source>
        <dbReference type="ARBA" id="ARBA00022475"/>
    </source>
</evidence>
<dbReference type="FunFam" id="1.10.510.10:FF:000358">
    <property type="entry name" value="Putative leucine-rich repeat receptor-like serine/threonine-protein kinase"/>
    <property type="match status" value="1"/>
</dbReference>
<comment type="catalytic activity">
    <reaction evidence="20">
        <text>L-threonyl-[protein] + ATP = O-phospho-L-threonyl-[protein] + ADP + H(+)</text>
        <dbReference type="Rhea" id="RHEA:46608"/>
        <dbReference type="Rhea" id="RHEA-COMP:11060"/>
        <dbReference type="Rhea" id="RHEA-COMP:11605"/>
        <dbReference type="ChEBI" id="CHEBI:15378"/>
        <dbReference type="ChEBI" id="CHEBI:30013"/>
        <dbReference type="ChEBI" id="CHEBI:30616"/>
        <dbReference type="ChEBI" id="CHEBI:61977"/>
        <dbReference type="ChEBI" id="CHEBI:456216"/>
        <dbReference type="EC" id="2.7.11.1"/>
    </reaction>
</comment>
<dbReference type="FunFam" id="3.80.10.10:FF:000383">
    <property type="entry name" value="Leucine-rich repeat receptor protein kinase EMS1"/>
    <property type="match status" value="2"/>
</dbReference>
<keyword evidence="5" id="KW-1003">Cell membrane</keyword>
<evidence type="ECO:0000256" key="13">
    <source>
        <dbReference type="ARBA" id="ARBA00022741"/>
    </source>
</evidence>
<keyword evidence="10 26" id="KW-0812">Transmembrane</keyword>
<keyword evidence="17 26" id="KW-0472">Membrane</keyword>
<evidence type="ECO:0000256" key="14">
    <source>
        <dbReference type="ARBA" id="ARBA00022777"/>
    </source>
</evidence>
<dbReference type="FunFam" id="3.80.10.10:FF:000288">
    <property type="entry name" value="LRR receptor-like serine/threonine-protein kinase EFR"/>
    <property type="match status" value="1"/>
</dbReference>
<dbReference type="InterPro" id="IPR001611">
    <property type="entry name" value="Leu-rich_rpt"/>
</dbReference>
<dbReference type="Pfam" id="PF08263">
    <property type="entry name" value="LRRNT_2"/>
    <property type="match status" value="1"/>
</dbReference>
<feature type="binding site" evidence="25">
    <location>
        <position position="880"/>
    </location>
    <ligand>
        <name>ATP</name>
        <dbReference type="ChEBI" id="CHEBI:30616"/>
    </ligand>
</feature>
<comment type="similarity">
    <text evidence="3">Belongs to the protein kinase superfamily. Ser/Thr protein kinase family.</text>
</comment>
<dbReference type="PANTHER" id="PTHR48056">
    <property type="entry name" value="LRR RECEPTOR-LIKE SERINE/THREONINE-PROTEIN KINASE-RELATED"/>
    <property type="match status" value="1"/>
</dbReference>
<evidence type="ECO:0000256" key="12">
    <source>
        <dbReference type="ARBA" id="ARBA00022737"/>
    </source>
</evidence>
<dbReference type="PANTHER" id="PTHR48056:SF89">
    <property type="entry name" value="OS06G0585982 PROTEIN"/>
    <property type="match status" value="1"/>
</dbReference>
<dbReference type="InterPro" id="IPR003591">
    <property type="entry name" value="Leu-rich_rpt_typical-subtyp"/>
</dbReference>
<feature type="domain" description="Protein kinase" evidence="28">
    <location>
        <begin position="850"/>
        <end position="1161"/>
    </location>
</feature>
<comment type="subcellular location">
    <subcellularLocation>
        <location evidence="1">Cell membrane</location>
        <topology evidence="1">Single-pass type I membrane protein</topology>
    </subcellularLocation>
    <subcellularLocation>
        <location evidence="2">Endoplasmic reticulum membrane</location>
        <topology evidence="2">Single-pass membrane protein</topology>
    </subcellularLocation>
</comment>
<keyword evidence="12" id="KW-0677">Repeat</keyword>
<dbReference type="InterPro" id="IPR055414">
    <property type="entry name" value="LRR_R13L4/SHOC2-like"/>
</dbReference>
<keyword evidence="11 27" id="KW-0732">Signal</keyword>
<keyword evidence="19" id="KW-0325">Glycoprotein</keyword>
<accession>A0A6P5FWQ1</accession>
<dbReference type="SMART" id="SM00369">
    <property type="entry name" value="LRR_TYP"/>
    <property type="match status" value="12"/>
</dbReference>
<dbReference type="GO" id="GO:0033612">
    <property type="term" value="F:receptor serine/threonine kinase binding"/>
    <property type="evidence" value="ECO:0007669"/>
    <property type="project" value="TreeGrafter"/>
</dbReference>
<organism evidence="29 30">
    <name type="scientific">Ananas comosus</name>
    <name type="common">Pineapple</name>
    <name type="synonym">Ananas ananas</name>
    <dbReference type="NCBI Taxonomy" id="4615"/>
    <lineage>
        <taxon>Eukaryota</taxon>
        <taxon>Viridiplantae</taxon>
        <taxon>Streptophyta</taxon>
        <taxon>Embryophyta</taxon>
        <taxon>Tracheophyta</taxon>
        <taxon>Spermatophyta</taxon>
        <taxon>Magnoliopsida</taxon>
        <taxon>Liliopsida</taxon>
        <taxon>Poales</taxon>
        <taxon>Bromeliaceae</taxon>
        <taxon>Bromelioideae</taxon>
        <taxon>Ananas</taxon>
    </lineage>
</organism>
<keyword evidence="7" id="KW-0597">Phosphoprotein</keyword>
<evidence type="ECO:0000259" key="28">
    <source>
        <dbReference type="PROSITE" id="PS50011"/>
    </source>
</evidence>
<dbReference type="FunFam" id="3.30.200.20:FF:000432">
    <property type="entry name" value="LRR receptor-like serine/threonine-protein kinase EFR"/>
    <property type="match status" value="1"/>
</dbReference>
<dbReference type="Gene3D" id="1.10.510.10">
    <property type="entry name" value="Transferase(Phosphotransferase) domain 1"/>
    <property type="match status" value="1"/>
</dbReference>
<dbReference type="GO" id="GO:0005789">
    <property type="term" value="C:endoplasmic reticulum membrane"/>
    <property type="evidence" value="ECO:0007669"/>
    <property type="project" value="UniProtKB-SubCell"/>
</dbReference>
<keyword evidence="6" id="KW-0723">Serine/threonine-protein kinase</keyword>
<dbReference type="InterPro" id="IPR000719">
    <property type="entry name" value="Prot_kinase_dom"/>
</dbReference>
<evidence type="ECO:0000313" key="29">
    <source>
        <dbReference type="Proteomes" id="UP000515123"/>
    </source>
</evidence>
<reference evidence="30" key="2">
    <citation type="submission" date="2025-08" db="UniProtKB">
        <authorList>
            <consortium name="RefSeq"/>
        </authorList>
    </citation>
    <scope>IDENTIFICATION</scope>
    <source>
        <tissue evidence="30">Leaf</tissue>
    </source>
</reference>
<evidence type="ECO:0000256" key="8">
    <source>
        <dbReference type="ARBA" id="ARBA00022614"/>
    </source>
</evidence>
<evidence type="ECO:0000256" key="1">
    <source>
        <dbReference type="ARBA" id="ARBA00004251"/>
    </source>
</evidence>
<dbReference type="Pfam" id="PF00560">
    <property type="entry name" value="LRR_1"/>
    <property type="match status" value="8"/>
</dbReference>
<evidence type="ECO:0000256" key="22">
    <source>
        <dbReference type="ARBA" id="ARBA00054320"/>
    </source>
</evidence>
<evidence type="ECO:0000256" key="9">
    <source>
        <dbReference type="ARBA" id="ARBA00022679"/>
    </source>
</evidence>
<dbReference type="RefSeq" id="XP_020097913.1">
    <property type="nucleotide sequence ID" value="XM_020242324.1"/>
</dbReference>
<dbReference type="InterPro" id="IPR011009">
    <property type="entry name" value="Kinase-like_dom_sf"/>
</dbReference>
<dbReference type="FunFam" id="3.80.10.10:FF:000275">
    <property type="entry name" value="Leucine-rich repeat receptor-like protein kinase"/>
    <property type="match status" value="1"/>
</dbReference>
<dbReference type="PROSITE" id="PS50011">
    <property type="entry name" value="PROTEIN_KINASE_DOM"/>
    <property type="match status" value="1"/>
</dbReference>
<dbReference type="PROSITE" id="PS00108">
    <property type="entry name" value="PROTEIN_KINASE_ST"/>
    <property type="match status" value="1"/>
</dbReference>
<evidence type="ECO:0000256" key="11">
    <source>
        <dbReference type="ARBA" id="ARBA00022729"/>
    </source>
</evidence>
<keyword evidence="18" id="KW-0675">Receptor</keyword>
<feature type="chain" id="PRO_5027575801" description="Receptor kinase-like protein Xa21" evidence="27">
    <location>
        <begin position="21"/>
        <end position="1177"/>
    </location>
</feature>
<dbReference type="EC" id="2.7.11.1" evidence="4"/>
<dbReference type="PROSITE" id="PS00107">
    <property type="entry name" value="PROTEIN_KINASE_ATP"/>
    <property type="match status" value="1"/>
</dbReference>
<dbReference type="SMART" id="SM00365">
    <property type="entry name" value="LRR_SD22"/>
    <property type="match status" value="7"/>
</dbReference>
<dbReference type="Gene3D" id="3.80.10.10">
    <property type="entry name" value="Ribonuclease Inhibitor"/>
    <property type="match status" value="4"/>
</dbReference>
<dbReference type="Pfam" id="PF13855">
    <property type="entry name" value="LRR_8"/>
    <property type="match status" value="1"/>
</dbReference>
<evidence type="ECO:0000256" key="6">
    <source>
        <dbReference type="ARBA" id="ARBA00022527"/>
    </source>
</evidence>
<evidence type="ECO:0000256" key="23">
    <source>
        <dbReference type="ARBA" id="ARBA00056628"/>
    </source>
</evidence>
<evidence type="ECO:0000256" key="17">
    <source>
        <dbReference type="ARBA" id="ARBA00023136"/>
    </source>
</evidence>
<comment type="function">
    <text evidence="22">Receptor kinase that detects X.oryzae pv. oryzae protein Ax21 to promote innate immunity. Following X.oryzae pv. oryzae protein Ax21 detection, undergoes cleavage, releasing the processed protein kinase Xa21 chain.</text>
</comment>
<protein>
    <recommendedName>
        <fullName evidence="24">Receptor kinase-like protein Xa21</fullName>
        <ecNumber evidence="4">2.7.11.1</ecNumber>
    </recommendedName>
</protein>
<evidence type="ECO:0000256" key="16">
    <source>
        <dbReference type="ARBA" id="ARBA00022989"/>
    </source>
</evidence>
<dbReference type="GeneID" id="109716770"/>
<feature type="transmembrane region" description="Helical" evidence="26">
    <location>
        <begin position="794"/>
        <end position="814"/>
    </location>
</feature>
<sequence length="1177" mass="128828">MEGFYLVFLINLLYVISTNSASSDFEHTAADRSSLLSFKSLVTDDPYKALSSWNDSLRYCKWRGVSCSRRHPERVAALELDSLLLAGPISPSLANLTFLQRISLSGNRFAGLVPKELGRLHRLQYLNLSVNSLYGTIPPSLGNCSNLQVISLRSNKLTGEIPSTLSLLSSLQVLTLRSNMLQGLIPSNLSQCLQLRVIDLRNNFIEGEIPSKLGSLRNLTQLVLGYNNLTGIIPTTLGNLGKLLILDLPFNSLTGSIPSSVGNLSSLLYFAVYNNNLSGLIPPSLGSLPLQTLDVSYNSLTGTIPSSLSNLSSLNGLSVARNNFYGLIPSYFGALLLLIHLDCSENNLSGEIPSSLGQLSSLVYLDLALNNLSGKIPSSLYNLSSMVSLAINSNQLEGTLPLDIGNVFPNLQVLLMYDNLLEGRVPASLSNASELGDVELGFNSFTGTIPSSFGILQSLYWLDISNNQLEANKPSDWNFIASLSNCTNLQVLDIGHNLLQGMIPTSIVNLSTGLDILALDNNQISGSVPTEIGKFINLTFLDMSANLLRGTIPAEIGQIRNLQLLDLSNNMISGEIPPTLGNLTEMNRLYLYINELEGTIPPTLGDMAILELLNLSNNKLSGSIPKEVMSLSSLSSFLDLSHNLLNDSLPLEVGSLINIREVDLSNNKLSGEIPSTIGECQTLESLYMEGNFFQGPIPSTFSNLRGLQELDLASNLLSGQIPEFLDEFPDLQYLNLSYNNFEGQVPITGVFKNVSAVSLSGNRKLCGGIPELHLPNCTSNASANKHHSHELKAILIPIGGVILFLTIFFCLVGSRKWIIHSRMKPLSMFSFKDPFVRVSYDGLFRATNGFSSTNLIGTGSFGSVYKGDMKHENATIVAVKVLNLQQHGASKSFTSECEALRSIRHRNLVKVLTSCSSLDHQGNDFKALVYAYMPNGNLEEWLHPNACKNRPFRSLSLIQRLNIAIDIASALEYLHHHGSTPIVHCDLKPSNVLLDDDMTAHVGDFGLAKFLVQYQDESSQQSISTTGIKGSIGYIPPEYGMGGQASILGDVYSYGILLLELFTGISPIDNKFKEGLSLHMYAQMAFPEQVMDIVDNRMFSVEDNINIKEDDDRIIYQEESVRDCLVSVIKYGLICSSAPPKDRLEMTEVAKELNEAKGKFLRTKNPNEARSRPRTLN</sequence>
<dbReference type="Gene3D" id="3.30.200.20">
    <property type="entry name" value="Phosphorylase Kinase, domain 1"/>
    <property type="match status" value="1"/>
</dbReference>
<comment type="catalytic activity">
    <reaction evidence="21">
        <text>L-seryl-[protein] + ATP = O-phospho-L-seryl-[protein] + ADP + H(+)</text>
        <dbReference type="Rhea" id="RHEA:17989"/>
        <dbReference type="Rhea" id="RHEA-COMP:9863"/>
        <dbReference type="Rhea" id="RHEA-COMP:11604"/>
        <dbReference type="ChEBI" id="CHEBI:15378"/>
        <dbReference type="ChEBI" id="CHEBI:29999"/>
        <dbReference type="ChEBI" id="CHEBI:30616"/>
        <dbReference type="ChEBI" id="CHEBI:83421"/>
        <dbReference type="ChEBI" id="CHEBI:456216"/>
        <dbReference type="EC" id="2.7.11.1"/>
    </reaction>
</comment>
<dbReference type="OrthoDB" id="676979at2759"/>
<dbReference type="CDD" id="cd14066">
    <property type="entry name" value="STKc_IRAK"/>
    <property type="match status" value="1"/>
</dbReference>
<dbReference type="InterPro" id="IPR032675">
    <property type="entry name" value="LRR_dom_sf"/>
</dbReference>
<gene>
    <name evidence="30" type="primary">LOC109716770</name>
</gene>
<dbReference type="Proteomes" id="UP000515123">
    <property type="component" value="Linkage group 10"/>
</dbReference>
<dbReference type="SUPFAM" id="SSF56112">
    <property type="entry name" value="Protein kinase-like (PK-like)"/>
    <property type="match status" value="1"/>
</dbReference>
<keyword evidence="8" id="KW-0433">Leucine-rich repeat</keyword>
<evidence type="ECO:0000256" key="7">
    <source>
        <dbReference type="ARBA" id="ARBA00022553"/>
    </source>
</evidence>
<comment type="function">
    <text evidence="23">The processed protein kinase Xa21 chain released by protein cleavage after X.oryzae pv. oryzae protein Ax21 detection translocates into the nucleus where it can bind and regulate WRKY62, a transcription factor. Confers resistance to the bacterial pathogen X.oryzae pv. oryzae (Xoo).</text>
</comment>
<evidence type="ECO:0000256" key="19">
    <source>
        <dbReference type="ARBA" id="ARBA00023180"/>
    </source>
</evidence>
<evidence type="ECO:0000256" key="20">
    <source>
        <dbReference type="ARBA" id="ARBA00047899"/>
    </source>
</evidence>
<dbReference type="Pfam" id="PF23598">
    <property type="entry name" value="LRR_14"/>
    <property type="match status" value="1"/>
</dbReference>
<dbReference type="Pfam" id="PF07714">
    <property type="entry name" value="PK_Tyr_Ser-Thr"/>
    <property type="match status" value="1"/>
</dbReference>
<name>A0A6P5FWQ1_ANACO</name>
<dbReference type="InterPro" id="IPR050647">
    <property type="entry name" value="Plant_LRR-RLKs"/>
</dbReference>
<dbReference type="InterPro" id="IPR001245">
    <property type="entry name" value="Ser-Thr/Tyr_kinase_cat_dom"/>
</dbReference>
<evidence type="ECO:0000256" key="24">
    <source>
        <dbReference type="ARBA" id="ARBA00072040"/>
    </source>
</evidence>
<evidence type="ECO:0000256" key="27">
    <source>
        <dbReference type="SAM" id="SignalP"/>
    </source>
</evidence>
<evidence type="ECO:0000256" key="15">
    <source>
        <dbReference type="ARBA" id="ARBA00022840"/>
    </source>
</evidence>
<feature type="signal peptide" evidence="27">
    <location>
        <begin position="1"/>
        <end position="20"/>
    </location>
</feature>
<dbReference type="GO" id="GO:0005524">
    <property type="term" value="F:ATP binding"/>
    <property type="evidence" value="ECO:0007669"/>
    <property type="project" value="UniProtKB-UniRule"/>
</dbReference>
<keyword evidence="29" id="KW-1185">Reference proteome</keyword>
<evidence type="ECO:0000256" key="26">
    <source>
        <dbReference type="SAM" id="Phobius"/>
    </source>
</evidence>
<reference evidence="29" key="1">
    <citation type="journal article" date="2015" name="Nat. Genet.">
        <title>The pineapple genome and the evolution of CAM photosynthesis.</title>
        <authorList>
            <person name="Ming R."/>
            <person name="VanBuren R."/>
            <person name="Wai C.M."/>
            <person name="Tang H."/>
            <person name="Schatz M.C."/>
            <person name="Bowers J.E."/>
            <person name="Lyons E."/>
            <person name="Wang M.L."/>
            <person name="Chen J."/>
            <person name="Biggers E."/>
            <person name="Zhang J."/>
            <person name="Huang L."/>
            <person name="Zhang L."/>
            <person name="Miao W."/>
            <person name="Zhang J."/>
            <person name="Ye Z."/>
            <person name="Miao C."/>
            <person name="Lin Z."/>
            <person name="Wang H."/>
            <person name="Zhou H."/>
            <person name="Yim W.C."/>
            <person name="Priest H.D."/>
            <person name="Zheng C."/>
            <person name="Woodhouse M."/>
            <person name="Edger P.P."/>
            <person name="Guyot R."/>
            <person name="Guo H.B."/>
            <person name="Guo H."/>
            <person name="Zheng G."/>
            <person name="Singh R."/>
            <person name="Sharma A."/>
            <person name="Min X."/>
            <person name="Zheng Y."/>
            <person name="Lee H."/>
            <person name="Gurtowski J."/>
            <person name="Sedlazeck F.J."/>
            <person name="Harkess A."/>
            <person name="McKain M.R."/>
            <person name="Liao Z."/>
            <person name="Fang J."/>
            <person name="Liu J."/>
            <person name="Zhang X."/>
            <person name="Zhang Q."/>
            <person name="Hu W."/>
            <person name="Qin Y."/>
            <person name="Wang K."/>
            <person name="Chen L.Y."/>
            <person name="Shirley N."/>
            <person name="Lin Y.R."/>
            <person name="Liu L.Y."/>
            <person name="Hernandez A.G."/>
            <person name="Wright C.L."/>
            <person name="Bulone V."/>
            <person name="Tuskan G.A."/>
            <person name="Heath K."/>
            <person name="Zee F."/>
            <person name="Moore P.H."/>
            <person name="Sunkar R."/>
            <person name="Leebens-Mack J.H."/>
            <person name="Mockler T."/>
            <person name="Bennetzen J.L."/>
            <person name="Freeling M."/>
            <person name="Sankoff D."/>
            <person name="Paterson A.H."/>
            <person name="Zhu X."/>
            <person name="Yang X."/>
            <person name="Smith J.A."/>
            <person name="Cushman J.C."/>
            <person name="Paull R.E."/>
            <person name="Yu Q."/>
        </authorList>
    </citation>
    <scope>NUCLEOTIDE SEQUENCE [LARGE SCALE GENOMIC DNA]</scope>
    <source>
        <strain evidence="29">cv. F153</strain>
    </source>
</reference>
<dbReference type="SMART" id="SM00220">
    <property type="entry name" value="S_TKc"/>
    <property type="match status" value="1"/>
</dbReference>
<keyword evidence="9" id="KW-0808">Transferase</keyword>
<keyword evidence="16 26" id="KW-1133">Transmembrane helix</keyword>
<evidence type="ECO:0000256" key="21">
    <source>
        <dbReference type="ARBA" id="ARBA00048679"/>
    </source>
</evidence>
<dbReference type="InterPro" id="IPR013210">
    <property type="entry name" value="LRR_N_plant-typ"/>
</dbReference>
<dbReference type="GO" id="GO:0005886">
    <property type="term" value="C:plasma membrane"/>
    <property type="evidence" value="ECO:0007669"/>
    <property type="project" value="UniProtKB-SubCell"/>
</dbReference>
<evidence type="ECO:0000313" key="30">
    <source>
        <dbReference type="RefSeq" id="XP_020097913.1"/>
    </source>
</evidence>
<evidence type="ECO:0000256" key="10">
    <source>
        <dbReference type="ARBA" id="ARBA00022692"/>
    </source>
</evidence>
<dbReference type="PROSITE" id="PS51450">
    <property type="entry name" value="LRR"/>
    <property type="match status" value="1"/>
</dbReference>
<keyword evidence="14" id="KW-0418">Kinase</keyword>
<dbReference type="AlphaFoldDB" id="A0A6P5FWQ1"/>
<dbReference type="SUPFAM" id="SSF52058">
    <property type="entry name" value="L domain-like"/>
    <property type="match status" value="3"/>
</dbReference>
<evidence type="ECO:0000256" key="3">
    <source>
        <dbReference type="ARBA" id="ARBA00008684"/>
    </source>
</evidence>
<evidence type="ECO:0000256" key="18">
    <source>
        <dbReference type="ARBA" id="ARBA00023170"/>
    </source>
</evidence>
<dbReference type="GO" id="GO:0004674">
    <property type="term" value="F:protein serine/threonine kinase activity"/>
    <property type="evidence" value="ECO:0007669"/>
    <property type="project" value="UniProtKB-KW"/>
</dbReference>
<keyword evidence="15 25" id="KW-0067">ATP-binding</keyword>
<evidence type="ECO:0000256" key="4">
    <source>
        <dbReference type="ARBA" id="ARBA00012513"/>
    </source>
</evidence>